<dbReference type="InterPro" id="IPR024747">
    <property type="entry name" value="Pyridox_Oxase-rel"/>
</dbReference>
<reference evidence="1" key="1">
    <citation type="submission" date="2016-08" db="EMBL/GenBank/DDBJ databases">
        <authorList>
            <person name="Seilhamer J.J."/>
        </authorList>
    </citation>
    <scope>NUCLEOTIDE SEQUENCE</scope>
    <source>
        <strain evidence="1">86</strain>
    </source>
</reference>
<dbReference type="AlphaFoldDB" id="A0A212LEY0"/>
<dbReference type="PANTHER" id="PTHR34071">
    <property type="entry name" value="5-NITROIMIDAZOLE ANTIBIOTICS RESISTANCE PROTEIN, NIMA-FAMILY-RELATED PROTEIN-RELATED"/>
    <property type="match status" value="1"/>
</dbReference>
<dbReference type="InterPro" id="IPR012349">
    <property type="entry name" value="Split_barrel_FMN-bd"/>
</dbReference>
<dbReference type="PANTHER" id="PTHR34071:SF2">
    <property type="entry name" value="FLAVIN-NUCLEOTIDE-BINDING PROTEIN"/>
    <property type="match status" value="1"/>
</dbReference>
<organism evidence="1">
    <name type="scientific">uncultured Pleomorphomonas sp</name>
    <dbReference type="NCBI Taxonomy" id="442121"/>
    <lineage>
        <taxon>Bacteria</taxon>
        <taxon>Pseudomonadati</taxon>
        <taxon>Pseudomonadota</taxon>
        <taxon>Alphaproteobacteria</taxon>
        <taxon>Hyphomicrobiales</taxon>
        <taxon>Pleomorphomonadaceae</taxon>
        <taxon>Pleomorphomonas</taxon>
        <taxon>environmental samples</taxon>
    </lineage>
</organism>
<name>A0A212LEY0_9HYPH</name>
<dbReference type="Gene3D" id="2.30.110.10">
    <property type="entry name" value="Electron Transport, Fmn-binding Protein, Chain A"/>
    <property type="match status" value="1"/>
</dbReference>
<accession>A0A212LEY0</accession>
<dbReference type="SUPFAM" id="SSF50475">
    <property type="entry name" value="FMN-binding split barrel"/>
    <property type="match status" value="1"/>
</dbReference>
<sequence>MFDTYRKDFSVPDAAAPASPSARTRVNRYRWLAHYDRETIYAILDAMPVAHVGYVHDGNPIVTPTLQWREGDRVYWHGAAHGRMMKATHDAEVCLTVSILDGLVLARAAYNFNINHRSVMVFGRPEAVTDPAEKTRLLKRFVDGYVPGQWERLRPVTEQEVKATAILSLPLTEASAKLRAGPPEDGDEDYAFPVWAGVLPIHLAVGAPEPDPRNLPDVEMPASLAAFSIG</sequence>
<evidence type="ECO:0000313" key="1">
    <source>
        <dbReference type="EMBL" id="SCM76136.1"/>
    </source>
</evidence>
<evidence type="ECO:0008006" key="2">
    <source>
        <dbReference type="Google" id="ProtNLM"/>
    </source>
</evidence>
<gene>
    <name evidence="1" type="ORF">KL86PLE_30583</name>
</gene>
<proteinExistence type="predicted"/>
<dbReference type="EMBL" id="FMJD01000007">
    <property type="protein sequence ID" value="SCM76136.1"/>
    <property type="molecule type" value="Genomic_DNA"/>
</dbReference>
<protein>
    <recommendedName>
        <fullName evidence="2">Flavin-nucleotide-binding protein</fullName>
    </recommendedName>
</protein>
<dbReference type="Pfam" id="PF12900">
    <property type="entry name" value="Pyridox_ox_2"/>
    <property type="match status" value="1"/>
</dbReference>